<dbReference type="GO" id="GO:0009231">
    <property type="term" value="P:riboflavin biosynthetic process"/>
    <property type="evidence" value="ECO:0007669"/>
    <property type="project" value="InterPro"/>
</dbReference>
<keyword evidence="3" id="KW-0560">Oxidoreductase</keyword>
<evidence type="ECO:0000313" key="5">
    <source>
        <dbReference type="EMBL" id="CAD9697604.1"/>
    </source>
</evidence>
<dbReference type="InterPro" id="IPR002734">
    <property type="entry name" value="RibDG_C"/>
</dbReference>
<dbReference type="EMBL" id="HBHJ01021069">
    <property type="protein sequence ID" value="CAD9697604.1"/>
    <property type="molecule type" value="Transcribed_RNA"/>
</dbReference>
<dbReference type="GO" id="GO:0008703">
    <property type="term" value="F:5-amino-6-(5-phosphoribosylamino)uracil reductase activity"/>
    <property type="evidence" value="ECO:0007669"/>
    <property type="project" value="InterPro"/>
</dbReference>
<dbReference type="InterPro" id="IPR050765">
    <property type="entry name" value="Riboflavin_Biosynth_HTPR"/>
</dbReference>
<evidence type="ECO:0000256" key="3">
    <source>
        <dbReference type="ARBA" id="ARBA00023002"/>
    </source>
</evidence>
<comment type="pathway">
    <text evidence="1">Cofactor biosynthesis; riboflavin biosynthesis.</text>
</comment>
<sequence length="289" mass="31370">MSLPSLRSSPPASLWGFRGAMRSFSPSAAVLLALAVLHVDVMRCPDHCSAWALVAPTTTTTPLHPGLPEVTLKVAVDCQGGVDDLGTRDSFRFTSDESLDLVHRLRARVDAVAVGIGTVLRDDPSLTVRRIPIPAETRQPLRVVYDRRLRTPAECKLMVDAHRTTIVCNSEAASSTHLKFSGDKQALAVDGSIRDSLCELHDQGVSHMMVEGGPSLAHAFLSEGLVDRVILVQAPVRFHQPVPSGLSPQFLAERDFSVFATFLSGGDKVSYWLASGVPWVDEHNPLPWP</sequence>
<organism evidence="5">
    <name type="scientific">Rhizochromulina marina</name>
    <dbReference type="NCBI Taxonomy" id="1034831"/>
    <lineage>
        <taxon>Eukaryota</taxon>
        <taxon>Sar</taxon>
        <taxon>Stramenopiles</taxon>
        <taxon>Ochrophyta</taxon>
        <taxon>Dictyochophyceae</taxon>
        <taxon>Rhizochromulinales</taxon>
        <taxon>Rhizochromulina</taxon>
    </lineage>
</organism>
<dbReference type="InterPro" id="IPR024072">
    <property type="entry name" value="DHFR-like_dom_sf"/>
</dbReference>
<keyword evidence="2" id="KW-0521">NADP</keyword>
<reference evidence="5" key="1">
    <citation type="submission" date="2021-01" db="EMBL/GenBank/DDBJ databases">
        <authorList>
            <person name="Corre E."/>
            <person name="Pelletier E."/>
            <person name="Niang G."/>
            <person name="Scheremetjew M."/>
            <person name="Finn R."/>
            <person name="Kale V."/>
            <person name="Holt S."/>
            <person name="Cochrane G."/>
            <person name="Meng A."/>
            <person name="Brown T."/>
            <person name="Cohen L."/>
        </authorList>
    </citation>
    <scope>NUCLEOTIDE SEQUENCE</scope>
    <source>
        <strain evidence="5">CCMP1243</strain>
    </source>
</reference>
<proteinExistence type="predicted"/>
<gene>
    <name evidence="5" type="ORF">RMAR1173_LOCUS13936</name>
</gene>
<feature type="domain" description="Bacterial bifunctional deaminase-reductase C-terminal" evidence="4">
    <location>
        <begin position="70"/>
        <end position="236"/>
    </location>
</feature>
<dbReference type="Gene3D" id="3.40.430.10">
    <property type="entry name" value="Dihydrofolate Reductase, subunit A"/>
    <property type="match status" value="1"/>
</dbReference>
<name>A0A7S2SEC0_9STRA</name>
<dbReference type="PANTHER" id="PTHR38011">
    <property type="entry name" value="DIHYDROFOLATE REDUCTASE FAMILY PROTEIN (AFU_ORTHOLOGUE AFUA_8G06820)"/>
    <property type="match status" value="1"/>
</dbReference>
<evidence type="ECO:0000256" key="1">
    <source>
        <dbReference type="ARBA" id="ARBA00005104"/>
    </source>
</evidence>
<dbReference type="SUPFAM" id="SSF53597">
    <property type="entry name" value="Dihydrofolate reductase-like"/>
    <property type="match status" value="1"/>
</dbReference>
<evidence type="ECO:0000259" key="4">
    <source>
        <dbReference type="Pfam" id="PF01872"/>
    </source>
</evidence>
<dbReference type="AlphaFoldDB" id="A0A7S2SEC0"/>
<dbReference type="PANTHER" id="PTHR38011:SF7">
    <property type="entry name" value="2,5-DIAMINO-6-RIBOSYLAMINO-4(3H)-PYRIMIDINONE 5'-PHOSPHATE REDUCTASE"/>
    <property type="match status" value="1"/>
</dbReference>
<protein>
    <recommendedName>
        <fullName evidence="4">Bacterial bifunctional deaminase-reductase C-terminal domain-containing protein</fullName>
    </recommendedName>
</protein>
<dbReference type="Pfam" id="PF01872">
    <property type="entry name" value="RibD_C"/>
    <property type="match status" value="1"/>
</dbReference>
<evidence type="ECO:0000256" key="2">
    <source>
        <dbReference type="ARBA" id="ARBA00022857"/>
    </source>
</evidence>
<accession>A0A7S2SEC0</accession>